<accession>A0A5Q2MFI5</accession>
<protein>
    <submittedName>
        <fullName evidence="1">Uncharacterized protein</fullName>
    </submittedName>
</protein>
<name>A0A5Q2MFI5_9ACTN</name>
<evidence type="ECO:0000313" key="1">
    <source>
        <dbReference type="EMBL" id="QGG41398.1"/>
    </source>
</evidence>
<proteinExistence type="predicted"/>
<dbReference type="EMBL" id="CP045737">
    <property type="protein sequence ID" value="QGG41398.1"/>
    <property type="molecule type" value="Genomic_DNA"/>
</dbReference>
<dbReference type="KEGG" id="aef:GEV26_08510"/>
<gene>
    <name evidence="1" type="ORF">GEV26_08510</name>
</gene>
<dbReference type="RefSeq" id="WP_153652666.1">
    <property type="nucleotide sequence ID" value="NZ_CP045737.1"/>
</dbReference>
<reference evidence="1 2" key="1">
    <citation type="submission" date="2019-11" db="EMBL/GenBank/DDBJ databases">
        <authorList>
            <person name="Li J."/>
        </authorList>
    </citation>
    <scope>NUCLEOTIDE SEQUENCE [LARGE SCALE GENOMIC DNA]</scope>
    <source>
        <strain evidence="1 2">MF47</strain>
    </source>
</reference>
<keyword evidence="2" id="KW-1185">Reference proteome</keyword>
<dbReference type="AlphaFoldDB" id="A0A5Q2MFI5"/>
<sequence length="142" mass="15170">MTERFGRPGTFARPPDPGRQPVITVVVLGDEFSGAMAYALDCALFMPASVRAVRVRPRSRLERPCPIPVDDLSGVPSASLAKVSACSDRMVVQSGGRDVDPTLLDLRRQTSSPVVEVDGNGVVMRVSDPRGWSMPAVGRHAG</sequence>
<dbReference type="Proteomes" id="UP000392064">
    <property type="component" value="Chromosome"/>
</dbReference>
<organism evidence="1 2">
    <name type="scientific">Aeromicrobium yanjiei</name>
    <dbReference type="NCBI Taxonomy" id="2662028"/>
    <lineage>
        <taxon>Bacteria</taxon>
        <taxon>Bacillati</taxon>
        <taxon>Actinomycetota</taxon>
        <taxon>Actinomycetes</taxon>
        <taxon>Propionibacteriales</taxon>
        <taxon>Nocardioidaceae</taxon>
        <taxon>Aeromicrobium</taxon>
    </lineage>
</organism>
<evidence type="ECO:0000313" key="2">
    <source>
        <dbReference type="Proteomes" id="UP000392064"/>
    </source>
</evidence>